<dbReference type="Gene3D" id="1.10.10.10">
    <property type="entry name" value="Winged helix-like DNA-binding domain superfamily/Winged helix DNA-binding domain"/>
    <property type="match status" value="1"/>
</dbReference>
<keyword evidence="2" id="KW-1185">Reference proteome</keyword>
<dbReference type="CDD" id="cd00090">
    <property type="entry name" value="HTH_ARSR"/>
    <property type="match status" value="1"/>
</dbReference>
<sequence>MLLRIVFERADLQRVRVAPGPDPMWETVLSLHCARERPATARLADWRERTRRRFREADAPRRWLSTMFSLVPRRGPFPDFLTPGDRITDVAAGCEALACTPRAALRADVAAVFADRRAPGWAGDLAAGRLGQVQAVTEATRRAHDLLVAPHWPEVGGVVGADRARRADTLVTAGVGQMLAELPGVVGWDGAELLMRYPVERTVHLSGRGLTLVPAYFCTDRPVTLMDPERVPVLVYPAAGGLPAERAVSPELVKLLGRTRAECLGAVGVPRSTSELAHLLGTSVSAASKQATVLREAGLLRSERQGAAVVHSLTQLGAGLLDGHYFH</sequence>
<dbReference type="PANTHER" id="PTHR43132">
    <property type="entry name" value="ARSENICAL RESISTANCE OPERON REPRESSOR ARSR-RELATED"/>
    <property type="match status" value="1"/>
</dbReference>
<dbReference type="OrthoDB" id="3808065at2"/>
<dbReference type="InterPro" id="IPR011991">
    <property type="entry name" value="ArsR-like_HTH"/>
</dbReference>
<evidence type="ECO:0000313" key="1">
    <source>
        <dbReference type="EMBL" id="AXB42480.1"/>
    </source>
</evidence>
<gene>
    <name evidence="1" type="ORF">A4R43_08035</name>
</gene>
<dbReference type="AlphaFoldDB" id="A0A344L356"/>
<dbReference type="KEGG" id="aab:A4R43_08035"/>
<proteinExistence type="predicted"/>
<dbReference type="InterPro" id="IPR036390">
    <property type="entry name" value="WH_DNA-bd_sf"/>
</dbReference>
<reference evidence="1 2" key="1">
    <citation type="submission" date="2016-04" db="EMBL/GenBank/DDBJ databases">
        <title>Complete genome sequence and analysis of deep-sea sediment isolate, Amycolatopsis sp. WP1.</title>
        <authorList>
            <person name="Wang H."/>
            <person name="Chen S."/>
            <person name="Wu Q."/>
        </authorList>
    </citation>
    <scope>NUCLEOTIDE SEQUENCE [LARGE SCALE GENOMIC DNA]</scope>
    <source>
        <strain evidence="1 2">WP1</strain>
    </source>
</reference>
<dbReference type="InterPro" id="IPR051011">
    <property type="entry name" value="Metal_resp_trans_reg"/>
</dbReference>
<dbReference type="Proteomes" id="UP000250434">
    <property type="component" value="Chromosome"/>
</dbReference>
<organism evidence="1 2">
    <name type="scientific">Amycolatopsis albispora</name>
    <dbReference type="NCBI Taxonomy" id="1804986"/>
    <lineage>
        <taxon>Bacteria</taxon>
        <taxon>Bacillati</taxon>
        <taxon>Actinomycetota</taxon>
        <taxon>Actinomycetes</taxon>
        <taxon>Pseudonocardiales</taxon>
        <taxon>Pseudonocardiaceae</taxon>
        <taxon>Amycolatopsis</taxon>
    </lineage>
</organism>
<evidence type="ECO:0008006" key="3">
    <source>
        <dbReference type="Google" id="ProtNLM"/>
    </source>
</evidence>
<protein>
    <recommendedName>
        <fullName evidence="3">HTH arsR-type domain-containing protein</fullName>
    </recommendedName>
</protein>
<name>A0A344L356_9PSEU</name>
<accession>A0A344L356</accession>
<dbReference type="PANTHER" id="PTHR43132:SF8">
    <property type="entry name" value="HTH-TYPE TRANSCRIPTIONAL REGULATOR KMTR"/>
    <property type="match status" value="1"/>
</dbReference>
<dbReference type="InterPro" id="IPR036388">
    <property type="entry name" value="WH-like_DNA-bd_sf"/>
</dbReference>
<dbReference type="RefSeq" id="WP_113691751.1">
    <property type="nucleotide sequence ID" value="NZ_CP015163.1"/>
</dbReference>
<dbReference type="SUPFAM" id="SSF46785">
    <property type="entry name" value="Winged helix' DNA-binding domain"/>
    <property type="match status" value="1"/>
</dbReference>
<dbReference type="EMBL" id="CP015163">
    <property type="protein sequence ID" value="AXB42480.1"/>
    <property type="molecule type" value="Genomic_DNA"/>
</dbReference>
<evidence type="ECO:0000313" key="2">
    <source>
        <dbReference type="Proteomes" id="UP000250434"/>
    </source>
</evidence>